<organism evidence="1 2">
    <name type="scientific">Trichoderma gamsii</name>
    <dbReference type="NCBI Taxonomy" id="398673"/>
    <lineage>
        <taxon>Eukaryota</taxon>
        <taxon>Fungi</taxon>
        <taxon>Dikarya</taxon>
        <taxon>Ascomycota</taxon>
        <taxon>Pezizomycotina</taxon>
        <taxon>Sordariomycetes</taxon>
        <taxon>Hypocreomycetidae</taxon>
        <taxon>Hypocreales</taxon>
        <taxon>Hypocreaceae</taxon>
        <taxon>Trichoderma</taxon>
    </lineage>
</organism>
<dbReference type="EMBL" id="MTYH01000023">
    <property type="protein sequence ID" value="PNP45835.1"/>
    <property type="molecule type" value="Genomic_DNA"/>
</dbReference>
<gene>
    <name evidence="1" type="ORF">TGAMA5MH_02575</name>
</gene>
<protein>
    <submittedName>
        <fullName evidence="1">Uncharacterized protein</fullName>
    </submittedName>
</protein>
<accession>A0A2K0TJZ4</accession>
<evidence type="ECO:0000313" key="2">
    <source>
        <dbReference type="Proteomes" id="UP000236546"/>
    </source>
</evidence>
<reference evidence="1 2" key="1">
    <citation type="submission" date="2017-02" db="EMBL/GenBank/DDBJ databases">
        <title>Genomes of Trichoderma spp. with biocontrol activity.</title>
        <authorList>
            <person name="Gardiner D."/>
            <person name="Kazan K."/>
            <person name="Vos C."/>
            <person name="Harvey P."/>
        </authorList>
    </citation>
    <scope>NUCLEOTIDE SEQUENCE [LARGE SCALE GENOMIC DNA]</scope>
    <source>
        <strain evidence="1 2">A5MH</strain>
    </source>
</reference>
<comment type="caution">
    <text evidence="1">The sequence shown here is derived from an EMBL/GenBank/DDBJ whole genome shotgun (WGS) entry which is preliminary data.</text>
</comment>
<name>A0A2K0TJZ4_9HYPO</name>
<sequence>MECLKRYLKRRIQLRRPRIRKATLCLIDRKLTLSRIHHRNLRGKRKAMLLLLAYLAKKLIFDAMHNDPAPDALVAEKKTLVSMFSIKKEDAHVCETKGMVDSIRLDIRIHKSRR</sequence>
<dbReference type="AlphaFoldDB" id="A0A2K0TJZ4"/>
<dbReference type="Proteomes" id="UP000236546">
    <property type="component" value="Unassembled WGS sequence"/>
</dbReference>
<evidence type="ECO:0000313" key="1">
    <source>
        <dbReference type="EMBL" id="PNP45835.1"/>
    </source>
</evidence>
<proteinExistence type="predicted"/>